<feature type="transmembrane region" description="Helical" evidence="1">
    <location>
        <begin position="136"/>
        <end position="164"/>
    </location>
</feature>
<dbReference type="Proteomes" id="UP001066276">
    <property type="component" value="Chromosome 2_1"/>
</dbReference>
<feature type="transmembrane region" description="Helical" evidence="1">
    <location>
        <begin position="184"/>
        <end position="212"/>
    </location>
</feature>
<evidence type="ECO:0000313" key="2">
    <source>
        <dbReference type="EMBL" id="KAJ1196551.1"/>
    </source>
</evidence>
<dbReference type="GO" id="GO:0035240">
    <property type="term" value="F:dopamine binding"/>
    <property type="evidence" value="ECO:0007669"/>
    <property type="project" value="InterPro"/>
</dbReference>
<reference evidence="2" key="1">
    <citation type="journal article" date="2022" name="bioRxiv">
        <title>Sequencing and chromosome-scale assembly of the giantPleurodeles waltlgenome.</title>
        <authorList>
            <person name="Brown T."/>
            <person name="Elewa A."/>
            <person name="Iarovenko S."/>
            <person name="Subramanian E."/>
            <person name="Araus A.J."/>
            <person name="Petzold A."/>
            <person name="Susuki M."/>
            <person name="Suzuki K.-i.T."/>
            <person name="Hayashi T."/>
            <person name="Toyoda A."/>
            <person name="Oliveira C."/>
            <person name="Osipova E."/>
            <person name="Leigh N.D."/>
            <person name="Simon A."/>
            <person name="Yun M.H."/>
        </authorList>
    </citation>
    <scope>NUCLEOTIDE SEQUENCE</scope>
    <source>
        <strain evidence="2">20211129_DDA</strain>
        <tissue evidence="2">Liver</tissue>
    </source>
</reference>
<proteinExistence type="predicted"/>
<evidence type="ECO:0000313" key="3">
    <source>
        <dbReference type="Proteomes" id="UP001066276"/>
    </source>
</evidence>
<keyword evidence="1" id="KW-0812">Transmembrane</keyword>
<keyword evidence="1" id="KW-0472">Membrane</keyword>
<name>A0AAV7V6R4_PLEWA</name>
<dbReference type="GO" id="GO:0035643">
    <property type="term" value="F:L-DOPA receptor activity"/>
    <property type="evidence" value="ECO:0007669"/>
    <property type="project" value="TreeGrafter"/>
</dbReference>
<dbReference type="GO" id="GO:0050848">
    <property type="term" value="P:regulation of calcium-mediated signaling"/>
    <property type="evidence" value="ECO:0007669"/>
    <property type="project" value="TreeGrafter"/>
</dbReference>
<dbReference type="AlphaFoldDB" id="A0AAV7V6R4"/>
<dbReference type="Pfam" id="PF02101">
    <property type="entry name" value="Ocular_alb"/>
    <property type="match status" value="1"/>
</dbReference>
<feature type="transmembrane region" description="Helical" evidence="1">
    <location>
        <begin position="224"/>
        <end position="247"/>
    </location>
</feature>
<dbReference type="GO" id="GO:0072544">
    <property type="term" value="F:L-DOPA binding"/>
    <property type="evidence" value="ECO:0007669"/>
    <property type="project" value="InterPro"/>
</dbReference>
<dbReference type="GO" id="GO:0032438">
    <property type="term" value="P:melanosome organization"/>
    <property type="evidence" value="ECO:0007669"/>
    <property type="project" value="TreeGrafter"/>
</dbReference>
<gene>
    <name evidence="2" type="ORF">NDU88_000419</name>
</gene>
<protein>
    <recommendedName>
        <fullName evidence="4">G-protein coupled receptors family 2 profile 2 domain-containing protein</fullName>
    </recommendedName>
</protein>
<keyword evidence="1" id="KW-1133">Transmembrane helix</keyword>
<dbReference type="GO" id="GO:0072545">
    <property type="term" value="F:L-tyrosine binding"/>
    <property type="evidence" value="ECO:0007669"/>
    <property type="project" value="InterPro"/>
</dbReference>
<dbReference type="Gene3D" id="1.20.1070.10">
    <property type="entry name" value="Rhodopsin 7-helix transmembrane proteins"/>
    <property type="match status" value="1"/>
</dbReference>
<dbReference type="InterPro" id="IPR001414">
    <property type="entry name" value="GPR143"/>
</dbReference>
<dbReference type="GO" id="GO:0005886">
    <property type="term" value="C:plasma membrane"/>
    <property type="evidence" value="ECO:0007669"/>
    <property type="project" value="TreeGrafter"/>
</dbReference>
<feature type="transmembrane region" description="Helical" evidence="1">
    <location>
        <begin position="267"/>
        <end position="293"/>
    </location>
</feature>
<accession>A0AAV7V6R4</accession>
<comment type="caution">
    <text evidence="2">The sequence shown here is derived from an EMBL/GenBank/DDBJ whole genome shotgun (WGS) entry which is preliminary data.</text>
</comment>
<dbReference type="PANTHER" id="PTHR15177">
    <property type="entry name" value="G-PROTEIN COUPLED RECEPTOR 143"/>
    <property type="match status" value="1"/>
</dbReference>
<evidence type="ECO:0000256" key="1">
    <source>
        <dbReference type="SAM" id="Phobius"/>
    </source>
</evidence>
<dbReference type="PANTHER" id="PTHR15177:SF3">
    <property type="entry name" value="LOC100144286 PROTEIN"/>
    <property type="match status" value="1"/>
</dbReference>
<dbReference type="PRINTS" id="PR00965">
    <property type="entry name" value="OCULARALBNSM"/>
</dbReference>
<keyword evidence="3" id="KW-1185">Reference proteome</keyword>
<dbReference type="GO" id="GO:0033162">
    <property type="term" value="C:melanosome membrane"/>
    <property type="evidence" value="ECO:0007669"/>
    <property type="project" value="TreeGrafter"/>
</dbReference>
<dbReference type="EMBL" id="JANPWB010000003">
    <property type="protein sequence ID" value="KAJ1196551.1"/>
    <property type="molecule type" value="Genomic_DNA"/>
</dbReference>
<evidence type="ECO:0008006" key="4">
    <source>
        <dbReference type="Google" id="ProtNLM"/>
    </source>
</evidence>
<organism evidence="2 3">
    <name type="scientific">Pleurodeles waltl</name>
    <name type="common">Iberian ribbed newt</name>
    <dbReference type="NCBI Taxonomy" id="8319"/>
    <lineage>
        <taxon>Eukaryota</taxon>
        <taxon>Metazoa</taxon>
        <taxon>Chordata</taxon>
        <taxon>Craniata</taxon>
        <taxon>Vertebrata</taxon>
        <taxon>Euteleostomi</taxon>
        <taxon>Amphibia</taxon>
        <taxon>Batrachia</taxon>
        <taxon>Caudata</taxon>
        <taxon>Salamandroidea</taxon>
        <taxon>Salamandridae</taxon>
        <taxon>Pleurodelinae</taxon>
        <taxon>Pleurodeles</taxon>
    </lineage>
</organism>
<sequence>MVKDSLRYWARCMRSTSDPMLIPRRVNFRVNYNTPLNHSFVGGFEPLKVCIHPEYLLSLEIIGLGGMALLRTQRFCCPHRDSATRLVLAFHPEVFHGLCLCSSSLGLAGMLFQALPRHRRGYSPVRCGSLEKLKPAMRIGSMVNICCCLGNAGILLRSVLWYTLSYTPLDKTFQNTTFPFPRPLCIVVSVWIHFFFTALFCAIFFYAVEAFLRLRPSGGVRPANLYCLLSWGISSLVCFQGVLMLSLPSDSRCGSLHGLVLFHEVVTYVPLLLALLGNPLLLAKAFCAVTAILRKKTGSYTASERLRKRKVRARFLKITLTFTACWLVNVVTELLLLLLELDPDWSGQVRLVQMAALTTWIIAAVLNPFYGMLHSLAFYGWRGCDLHCALGRSQRLWGPLRGGPRGEPDDDDEDDCDEKFDVDLDEGLGNMVGPHLQGFVDSGTSLEFGCSAVEENAIRLLGTPRKTLRTNF</sequence>
<feature type="transmembrane region" description="Helical" evidence="1">
    <location>
        <begin position="314"/>
        <end position="339"/>
    </location>
</feature>
<feature type="transmembrane region" description="Helical" evidence="1">
    <location>
        <begin position="351"/>
        <end position="373"/>
    </location>
</feature>